<accession>A0ABU3FXJ5</accession>
<evidence type="ECO:0000313" key="1">
    <source>
        <dbReference type="EMBL" id="MDT3279027.1"/>
    </source>
</evidence>
<name>A0ABU3FXJ5_9GAMM</name>
<dbReference type="RefSeq" id="WP_311898075.1">
    <property type="nucleotide sequence ID" value="NZ_JAUOES010000002.1"/>
</dbReference>
<evidence type="ECO:0000313" key="2">
    <source>
        <dbReference type="Proteomes" id="UP001249505"/>
    </source>
</evidence>
<dbReference type="EMBL" id="JAUOES010000002">
    <property type="protein sequence ID" value="MDT3279027.1"/>
    <property type="molecule type" value="Genomic_DNA"/>
</dbReference>
<dbReference type="Proteomes" id="UP001249505">
    <property type="component" value="Unassembled WGS sequence"/>
</dbReference>
<organism evidence="1 2">
    <name type="scientific">Shewanella scandinavica</name>
    <dbReference type="NCBI Taxonomy" id="3063538"/>
    <lineage>
        <taxon>Bacteria</taxon>
        <taxon>Pseudomonadati</taxon>
        <taxon>Pseudomonadota</taxon>
        <taxon>Gammaproteobacteria</taxon>
        <taxon>Alteromonadales</taxon>
        <taxon>Shewanellaceae</taxon>
        <taxon>Shewanella</taxon>
    </lineage>
</organism>
<keyword evidence="2" id="KW-1185">Reference proteome</keyword>
<reference evidence="1 2" key="1">
    <citation type="submission" date="2023-07" db="EMBL/GenBank/DDBJ databases">
        <title>Novel Shewanella species isolated from Baltic Sea sediments.</title>
        <authorList>
            <person name="Martin-Rodriguez A.J."/>
        </authorList>
    </citation>
    <scope>NUCLEOTIDE SEQUENCE [LARGE SCALE GENOMIC DNA]</scope>
    <source>
        <strain evidence="1 2">SP2S1-2</strain>
    </source>
</reference>
<protein>
    <submittedName>
        <fullName evidence="1">Uncharacterized protein</fullName>
    </submittedName>
</protein>
<proteinExistence type="predicted"/>
<gene>
    <name evidence="1" type="ORF">Q4Q50_01750</name>
</gene>
<dbReference type="Pfam" id="PF18928">
    <property type="entry name" value="DUF5677"/>
    <property type="match status" value="1"/>
</dbReference>
<dbReference type="InterPro" id="IPR043733">
    <property type="entry name" value="DUF5677"/>
</dbReference>
<comment type="caution">
    <text evidence="1">The sequence shown here is derived from an EMBL/GenBank/DDBJ whole genome shotgun (WGS) entry which is preliminary data.</text>
</comment>
<sequence>MNTVEDWVILLKLRESEFNGLEYSTLQEKYVLILATRISELCLDTVLLLNQNRISSAPIILRTALESYADLSSCITDPTYWEQLTKSLYWQLHEVSKGVNTERAEHYKSIGKYLSVNKRFSKAGLSGLFNGYYKALSLHSHGNLSSLIEFHSKDSNAYFGTISDDDKTIEYFEQATNLLALCLRDTWEFFEISQQGIQQAQRIIDKINKTHNKSIHSTADALAD</sequence>